<keyword evidence="3" id="KW-0498">Mitosis</keyword>
<evidence type="ECO:0000256" key="6">
    <source>
        <dbReference type="ARBA" id="ARBA00023306"/>
    </source>
</evidence>
<proteinExistence type="predicted"/>
<evidence type="ECO:0000313" key="9">
    <source>
        <dbReference type="WBParaSite" id="nRc.2.0.1.t39297-RA"/>
    </source>
</evidence>
<keyword evidence="4" id="KW-0226">DNA condensation</keyword>
<evidence type="ECO:0000256" key="5">
    <source>
        <dbReference type="ARBA" id="ARBA00023242"/>
    </source>
</evidence>
<dbReference type="PANTHER" id="PTHR14222">
    <property type="entry name" value="CONDENSIN"/>
    <property type="match status" value="1"/>
</dbReference>
<evidence type="ECO:0000256" key="1">
    <source>
        <dbReference type="ARBA" id="ARBA00004123"/>
    </source>
</evidence>
<keyword evidence="5" id="KW-0539">Nucleus</keyword>
<keyword evidence="6" id="KW-0131">Cell cycle</keyword>
<name>A0A915KNG1_ROMCU</name>
<protein>
    <submittedName>
        <fullName evidence="9">Condensin complex subunit 1 C-terminal domain-containing protein</fullName>
    </submittedName>
</protein>
<dbReference type="InterPro" id="IPR026971">
    <property type="entry name" value="CND1/NCAPD3"/>
</dbReference>
<dbReference type="GO" id="GO:0007076">
    <property type="term" value="P:mitotic chromosome condensation"/>
    <property type="evidence" value="ECO:0007669"/>
    <property type="project" value="InterPro"/>
</dbReference>
<evidence type="ECO:0000259" key="7">
    <source>
        <dbReference type="Pfam" id="PF12717"/>
    </source>
</evidence>
<evidence type="ECO:0000256" key="3">
    <source>
        <dbReference type="ARBA" id="ARBA00022776"/>
    </source>
</evidence>
<dbReference type="AlphaFoldDB" id="A0A915KNG1"/>
<dbReference type="InterPro" id="IPR011989">
    <property type="entry name" value="ARM-like"/>
</dbReference>
<dbReference type="GO" id="GO:0000779">
    <property type="term" value="C:condensed chromosome, centromeric region"/>
    <property type="evidence" value="ECO:0007669"/>
    <property type="project" value="TreeGrafter"/>
</dbReference>
<dbReference type="SUPFAM" id="SSF48371">
    <property type="entry name" value="ARM repeat"/>
    <property type="match status" value="1"/>
</dbReference>
<dbReference type="InterPro" id="IPR016024">
    <property type="entry name" value="ARM-type_fold"/>
</dbReference>
<keyword evidence="8" id="KW-1185">Reference proteome</keyword>
<dbReference type="OMA" id="WITMANE"/>
<sequence length="672" mass="76383">DRPLFVANQLIRLASEANISQRTSLEDVICECMKQKLINPRETAEKSIVRENFDLLVRCCLGEESNRFVDFELVRDLCIALEKLGYLDKSKDEESIKRQPFKLASDNKLFIRLYDVLVEGFLRLKDIFWTPMMERAIKVIFTLANKPDNLAATILKGVYDKLQTTDQQCYALLTRFVALIGQVALQTFIFVDVVVCRELKRRSMLEESIKERIRRPVSSVCKKDTTTDLLKTPRSTVSVPKVSNEEDEMGLAGASADDAELEFVNKVCEEEILKHGSLLGNCAEIVLSICKQQHKYKDESLQSAAALSLSKLMLVSSKFCESHLPLFFTLLQKSDLPSVRANLVIAVGDLSFRFPNLIEPWSTVIYKSLNDNDLNVRLNCLLILNYLILNDMIKPKGHIAEIAVCTLDECAQVSALGRKFFAEYAEKGNSLYNLLPDIISRLSDPESCMKPEDFKVVMKSSEHCRYFSYCLSLIAYNEKCLSKLNENLPIYSKHLGDDEVYSNFASILNAAKKSSKLDCKEALIEEMSAKFEQSHEQYCDNEISTSISRRCKPMISSIEENENRCQRSREFFVCENTGSSFASHLKIMDKQLLLISIPPAQLPLIMPQRKIIDTCCRVSQFHGVLNSRILVLYQTPPEEYGFIKCASTVTPHVMCLFFVDESRKDGGEKLKT</sequence>
<dbReference type="Pfam" id="PF12717">
    <property type="entry name" value="Cnd1"/>
    <property type="match status" value="1"/>
</dbReference>
<dbReference type="Gene3D" id="1.25.10.10">
    <property type="entry name" value="Leucine-rich Repeat Variant"/>
    <property type="match status" value="1"/>
</dbReference>
<dbReference type="WBParaSite" id="nRc.2.0.1.t39297-RA">
    <property type="protein sequence ID" value="nRc.2.0.1.t39297-RA"/>
    <property type="gene ID" value="nRc.2.0.1.g39297"/>
</dbReference>
<accession>A0A915KNG1</accession>
<evidence type="ECO:0000313" key="8">
    <source>
        <dbReference type="Proteomes" id="UP000887565"/>
    </source>
</evidence>
<dbReference type="GO" id="GO:0042393">
    <property type="term" value="F:histone binding"/>
    <property type="evidence" value="ECO:0007669"/>
    <property type="project" value="TreeGrafter"/>
</dbReference>
<dbReference type="GO" id="GO:0005634">
    <property type="term" value="C:nucleus"/>
    <property type="evidence" value="ECO:0007669"/>
    <property type="project" value="UniProtKB-SubCell"/>
</dbReference>
<organism evidence="8 9">
    <name type="scientific">Romanomermis culicivorax</name>
    <name type="common">Nematode worm</name>
    <dbReference type="NCBI Taxonomy" id="13658"/>
    <lineage>
        <taxon>Eukaryota</taxon>
        <taxon>Metazoa</taxon>
        <taxon>Ecdysozoa</taxon>
        <taxon>Nematoda</taxon>
        <taxon>Enoplea</taxon>
        <taxon>Dorylaimia</taxon>
        <taxon>Mermithida</taxon>
        <taxon>Mermithoidea</taxon>
        <taxon>Mermithidae</taxon>
        <taxon>Romanomermis</taxon>
    </lineage>
</organism>
<evidence type="ECO:0000256" key="4">
    <source>
        <dbReference type="ARBA" id="ARBA00023067"/>
    </source>
</evidence>
<comment type="subcellular location">
    <subcellularLocation>
        <location evidence="1">Nucleus</location>
    </subcellularLocation>
</comment>
<dbReference type="GO" id="GO:0051301">
    <property type="term" value="P:cell division"/>
    <property type="evidence" value="ECO:0007669"/>
    <property type="project" value="UniProtKB-KW"/>
</dbReference>
<dbReference type="InterPro" id="IPR032682">
    <property type="entry name" value="Cnd1_C"/>
</dbReference>
<keyword evidence="2" id="KW-0132">Cell division</keyword>
<dbReference type="GO" id="GO:0000796">
    <property type="term" value="C:condensin complex"/>
    <property type="evidence" value="ECO:0007669"/>
    <property type="project" value="TreeGrafter"/>
</dbReference>
<feature type="domain" description="Condensin complex subunit 1 C-terminal" evidence="7">
    <location>
        <begin position="339"/>
        <end position="459"/>
    </location>
</feature>
<evidence type="ECO:0000256" key="2">
    <source>
        <dbReference type="ARBA" id="ARBA00022618"/>
    </source>
</evidence>
<dbReference type="GO" id="GO:0010032">
    <property type="term" value="P:meiotic chromosome condensation"/>
    <property type="evidence" value="ECO:0007669"/>
    <property type="project" value="TreeGrafter"/>
</dbReference>
<dbReference type="PANTHER" id="PTHR14222:SF2">
    <property type="entry name" value="CONDENSIN COMPLEX SUBUNIT 1"/>
    <property type="match status" value="1"/>
</dbReference>
<dbReference type="Proteomes" id="UP000887565">
    <property type="component" value="Unplaced"/>
</dbReference>
<reference evidence="9" key="1">
    <citation type="submission" date="2022-11" db="UniProtKB">
        <authorList>
            <consortium name="WormBaseParasite"/>
        </authorList>
    </citation>
    <scope>IDENTIFICATION</scope>
</reference>